<protein>
    <submittedName>
        <fullName evidence="3">Response regulator</fullName>
    </submittedName>
</protein>
<geneLocation type="plasmid" evidence="3">
    <name>pColt5.8d</name>
</geneLocation>
<keyword evidence="1" id="KW-0597">Phosphoprotein</keyword>
<name>A0A7S4ZUB3_RHIRH</name>
<dbReference type="InterPro" id="IPR001789">
    <property type="entry name" value="Sig_transdc_resp-reg_receiver"/>
</dbReference>
<dbReference type="AlphaFoldDB" id="A0A7S4ZUB3"/>
<dbReference type="Gene3D" id="3.40.50.2300">
    <property type="match status" value="1"/>
</dbReference>
<evidence type="ECO:0000259" key="2">
    <source>
        <dbReference type="PROSITE" id="PS50110"/>
    </source>
</evidence>
<dbReference type="NCBIfam" id="NF009972">
    <property type="entry name" value="PRK13435.1-3"/>
    <property type="match status" value="1"/>
</dbReference>
<sequence length="136" mass="14809">MKRVLIVEDDPLIAIDLQHVIHELGYVTSGIANSFDSARRLAPHSDLALVDVHLTDGATGPRIGQFLADEYGISVVMVTANPEVIADGISGVIGVISKPAQPTTIKQVLEFMLSHKNQQVSHPPALRLFPFERRHA</sequence>
<feature type="domain" description="Response regulatory" evidence="2">
    <location>
        <begin position="3"/>
        <end position="113"/>
    </location>
</feature>
<dbReference type="RefSeq" id="WP_200985191.1">
    <property type="nucleotide sequence ID" value="NZ_MK318974.1"/>
</dbReference>
<dbReference type="EMBL" id="MK318974">
    <property type="protein sequence ID" value="QCL10024.1"/>
    <property type="molecule type" value="Genomic_DNA"/>
</dbReference>
<dbReference type="PROSITE" id="PS50110">
    <property type="entry name" value="RESPONSE_REGULATORY"/>
    <property type="match status" value="1"/>
</dbReference>
<dbReference type="GO" id="GO:0000160">
    <property type="term" value="P:phosphorelay signal transduction system"/>
    <property type="evidence" value="ECO:0007669"/>
    <property type="project" value="InterPro"/>
</dbReference>
<dbReference type="Pfam" id="PF00072">
    <property type="entry name" value="Response_reg"/>
    <property type="match status" value="1"/>
</dbReference>
<gene>
    <name evidence="3" type="ORF">pC5.8d_721</name>
</gene>
<accession>A0A7S4ZUB3</accession>
<proteinExistence type="predicted"/>
<evidence type="ECO:0000256" key="1">
    <source>
        <dbReference type="PROSITE-ProRule" id="PRU00169"/>
    </source>
</evidence>
<dbReference type="InterPro" id="IPR011006">
    <property type="entry name" value="CheY-like_superfamily"/>
</dbReference>
<feature type="modified residue" description="4-aspartylphosphate" evidence="1">
    <location>
        <position position="51"/>
    </location>
</feature>
<keyword evidence="3" id="KW-0614">Plasmid</keyword>
<reference evidence="3" key="1">
    <citation type="submission" date="2018-12" db="EMBL/GenBank/DDBJ databases">
        <title>Three Rhizobium rhizogenes strains isolated from the same crown gall tumor carry diverse plasmids.</title>
        <authorList>
            <person name="Pulawska J."/>
            <person name="Kuzmanovic N."/>
        </authorList>
    </citation>
    <scope>NUCLEOTIDE SEQUENCE</scope>
    <source>
        <strain evidence="3">Colt5.8</strain>
        <plasmid evidence="3">pColt5.8d</plasmid>
    </source>
</reference>
<organism evidence="3">
    <name type="scientific">Rhizobium rhizogenes</name>
    <name type="common">Agrobacterium rhizogenes</name>
    <dbReference type="NCBI Taxonomy" id="359"/>
    <lineage>
        <taxon>Bacteria</taxon>
        <taxon>Pseudomonadati</taxon>
        <taxon>Pseudomonadota</taxon>
        <taxon>Alphaproteobacteria</taxon>
        <taxon>Hyphomicrobiales</taxon>
        <taxon>Rhizobiaceae</taxon>
        <taxon>Rhizobium/Agrobacterium group</taxon>
        <taxon>Rhizobium</taxon>
    </lineage>
</organism>
<evidence type="ECO:0000313" key="3">
    <source>
        <dbReference type="EMBL" id="QCL10024.1"/>
    </source>
</evidence>
<dbReference type="SUPFAM" id="SSF52172">
    <property type="entry name" value="CheY-like"/>
    <property type="match status" value="1"/>
</dbReference>
<dbReference type="SMART" id="SM00448">
    <property type="entry name" value="REC"/>
    <property type="match status" value="1"/>
</dbReference>